<organism evidence="3 4">
    <name type="scientific">Alkaliphilus flagellatus</name>
    <dbReference type="NCBI Taxonomy" id="2841507"/>
    <lineage>
        <taxon>Bacteria</taxon>
        <taxon>Bacillati</taxon>
        <taxon>Bacillota</taxon>
        <taxon>Clostridia</taxon>
        <taxon>Peptostreptococcales</taxon>
        <taxon>Natronincolaceae</taxon>
        <taxon>Alkaliphilus</taxon>
    </lineage>
</organism>
<gene>
    <name evidence="3" type="ORF">KQI88_05160</name>
</gene>
<feature type="domain" description="Dihydroprymidine dehydrogenase" evidence="2">
    <location>
        <begin position="3"/>
        <end position="95"/>
    </location>
</feature>
<name>A0ABS6G0A8_9FIRM</name>
<dbReference type="InterPro" id="IPR028261">
    <property type="entry name" value="DPD_II"/>
</dbReference>
<dbReference type="Proteomes" id="UP000779508">
    <property type="component" value="Unassembled WGS sequence"/>
</dbReference>
<evidence type="ECO:0000259" key="2">
    <source>
        <dbReference type="Pfam" id="PF14691"/>
    </source>
</evidence>
<accession>A0ABS6G0A8</accession>
<dbReference type="EMBL" id="JAHLQK010000002">
    <property type="protein sequence ID" value="MBU5675798.1"/>
    <property type="molecule type" value="Genomic_DNA"/>
</dbReference>
<protein>
    <submittedName>
        <fullName evidence="3">NAD(P)-dependent oxidoreductase</fullName>
    </submittedName>
</protein>
<sequence>MAEHVIDKAKKCLQCKNPRCQKGCPINTPIKEMINLFLEGDINGAGKIVFENNPLSVVCSLVCPHERQCEGSCILGIKSSPVKIGDIENYISDYSLNLIDLKPDKKRKGNIGIIGSGPAGITIALLLALKGYNITIFEAKDKIGGMLRYGIPEFRLPKDILDKIKNRLVELGVVIRPNVLVGSRITIEELFRDGFDAIFIGTGVWQPKKLNIRGESLGHVHFAIDYLKNPDVYKLGNKVCVIGGGNVAMDVARTAIRKGSKEVTIMYRRGTEDMPATNHEIEYAKVDGVKFELYRAPVEITEEGIIYIETKMVADEAGERLVTVDGSESLFECNSIMVAVSQGPRTNIISTTKGIEVNERGLAIVDEHGRTTKEGVFASGDVVTGARTVVEAVKYSKHVAEAIDKYVSGKYEKKANKVC</sequence>
<dbReference type="Pfam" id="PF14691">
    <property type="entry name" value="Fer4_20"/>
    <property type="match status" value="1"/>
</dbReference>
<dbReference type="Pfam" id="PF07992">
    <property type="entry name" value="Pyr_redox_2"/>
    <property type="match status" value="1"/>
</dbReference>
<evidence type="ECO:0000259" key="1">
    <source>
        <dbReference type="Pfam" id="PF07992"/>
    </source>
</evidence>
<proteinExistence type="predicted"/>
<dbReference type="PANTHER" id="PTHR42783:SF3">
    <property type="entry name" value="GLUTAMATE SYNTHASE [NADPH] SMALL CHAIN-RELATED"/>
    <property type="match status" value="1"/>
</dbReference>
<reference evidence="3 4" key="1">
    <citation type="submission" date="2021-06" db="EMBL/GenBank/DDBJ databases">
        <authorList>
            <person name="Sun Q."/>
            <person name="Li D."/>
        </authorList>
    </citation>
    <scope>NUCLEOTIDE SEQUENCE [LARGE SCALE GENOMIC DNA]</scope>
    <source>
        <strain evidence="3 4">MSJ-5</strain>
    </source>
</reference>
<evidence type="ECO:0000313" key="3">
    <source>
        <dbReference type="EMBL" id="MBU5675798.1"/>
    </source>
</evidence>
<evidence type="ECO:0000313" key="4">
    <source>
        <dbReference type="Proteomes" id="UP000779508"/>
    </source>
</evidence>
<dbReference type="RefSeq" id="WP_216415296.1">
    <property type="nucleotide sequence ID" value="NZ_JAHLQK010000002.1"/>
</dbReference>
<dbReference type="InterPro" id="IPR023753">
    <property type="entry name" value="FAD/NAD-binding_dom"/>
</dbReference>
<feature type="domain" description="FAD/NAD(P)-binding" evidence="1">
    <location>
        <begin position="111"/>
        <end position="394"/>
    </location>
</feature>
<keyword evidence="4" id="KW-1185">Reference proteome</keyword>
<comment type="caution">
    <text evidence="3">The sequence shown here is derived from an EMBL/GenBank/DDBJ whole genome shotgun (WGS) entry which is preliminary data.</text>
</comment>
<dbReference type="PANTHER" id="PTHR42783">
    <property type="entry name" value="GLUTAMATE SYNTHASE [NADPH] SMALL CHAIN"/>
    <property type="match status" value="1"/>
</dbReference>